<dbReference type="OrthoDB" id="5041285at2759"/>
<dbReference type="GO" id="GO:0016787">
    <property type="term" value="F:hydrolase activity"/>
    <property type="evidence" value="ECO:0007669"/>
    <property type="project" value="InterPro"/>
</dbReference>
<gene>
    <name evidence="3" type="ORF">Moror_4049</name>
</gene>
<dbReference type="InterPro" id="IPR036514">
    <property type="entry name" value="SGNH_hydro_sf"/>
</dbReference>
<evidence type="ECO:0000256" key="1">
    <source>
        <dbReference type="SAM" id="SignalP"/>
    </source>
</evidence>
<dbReference type="KEGG" id="mrr:Moror_4049"/>
<dbReference type="HOGENOM" id="CLU_065859_1_0_1"/>
<dbReference type="Pfam" id="PF13472">
    <property type="entry name" value="Lipase_GDSL_2"/>
    <property type="match status" value="1"/>
</dbReference>
<name>V2XAL7_MONRO</name>
<dbReference type="InterPro" id="IPR037459">
    <property type="entry name" value="RhgT-like"/>
</dbReference>
<protein>
    <submittedName>
        <fullName evidence="3">Carbohydrate esterase family 12 protein</fullName>
    </submittedName>
</protein>
<dbReference type="CDD" id="cd01821">
    <property type="entry name" value="Rhamnogalacturan_acetylesterase_like"/>
    <property type="match status" value="1"/>
</dbReference>
<dbReference type="PANTHER" id="PTHR43695">
    <property type="entry name" value="PUTATIVE (AFU_ORTHOLOGUE AFUA_2G17250)-RELATED"/>
    <property type="match status" value="1"/>
</dbReference>
<dbReference type="EMBL" id="AWSO01000406">
    <property type="protein sequence ID" value="ESK90777.1"/>
    <property type="molecule type" value="Genomic_DNA"/>
</dbReference>
<dbReference type="InterPro" id="IPR013830">
    <property type="entry name" value="SGNH_hydro"/>
</dbReference>
<keyword evidence="4" id="KW-1185">Reference proteome</keyword>
<dbReference type="Proteomes" id="UP000017559">
    <property type="component" value="Unassembled WGS sequence"/>
</dbReference>
<evidence type="ECO:0000313" key="4">
    <source>
        <dbReference type="Proteomes" id="UP000017559"/>
    </source>
</evidence>
<evidence type="ECO:0000313" key="3">
    <source>
        <dbReference type="EMBL" id="ESK90777.1"/>
    </source>
</evidence>
<dbReference type="AlphaFoldDB" id="V2XAL7"/>
<dbReference type="PANTHER" id="PTHR43695:SF2">
    <property type="entry name" value="PUTATIVE (AFU_ORTHOLOGUE AFUA_2G17250)-RELATED"/>
    <property type="match status" value="1"/>
</dbReference>
<comment type="caution">
    <text evidence="3">The sequence shown here is derived from an EMBL/GenBank/DDBJ whole genome shotgun (WGS) entry which is preliminary data.</text>
</comment>
<feature type="signal peptide" evidence="1">
    <location>
        <begin position="1"/>
        <end position="19"/>
    </location>
</feature>
<feature type="domain" description="SGNH hydrolase-type esterase" evidence="2">
    <location>
        <begin position="29"/>
        <end position="213"/>
    </location>
</feature>
<organism evidence="3 4">
    <name type="scientific">Moniliophthora roreri (strain MCA 2997)</name>
    <name type="common">Cocoa frosty pod rot fungus</name>
    <name type="synonym">Crinipellis roreri</name>
    <dbReference type="NCBI Taxonomy" id="1381753"/>
    <lineage>
        <taxon>Eukaryota</taxon>
        <taxon>Fungi</taxon>
        <taxon>Dikarya</taxon>
        <taxon>Basidiomycota</taxon>
        <taxon>Agaricomycotina</taxon>
        <taxon>Agaricomycetes</taxon>
        <taxon>Agaricomycetidae</taxon>
        <taxon>Agaricales</taxon>
        <taxon>Marasmiineae</taxon>
        <taxon>Marasmiaceae</taxon>
        <taxon>Moniliophthora</taxon>
    </lineage>
</organism>
<sequence>MLSHILLTTSLFLVTTSKAAEQPASFVLVGDSTTAHKQVRGGWGDGFCGSEELGTSSVLEPDIPCFNLAHSGATTGSFVANGYWEESITTIKAEIEKGRTPYVTIQFGHNDQKIAPPESMGQNLTAMVQELQALEAEPVLVTSLTRRNFNSNGTINDILGPWADETKLIAKQQGTHLLDLLATSIKYCEAIGPDASHRLNLGSTDKTHLNVPGSIVFGRMVADLLNASFPGVLPIVPDPELSNNITLGIPSY</sequence>
<keyword evidence="1" id="KW-0732">Signal</keyword>
<accession>V2XAL7</accession>
<proteinExistence type="predicted"/>
<evidence type="ECO:0000259" key="2">
    <source>
        <dbReference type="Pfam" id="PF13472"/>
    </source>
</evidence>
<reference evidence="3 4" key="1">
    <citation type="journal article" date="2014" name="BMC Genomics">
        <title>Genome and secretome analysis of the hemibiotrophic fungal pathogen, Moniliophthora roreri, which causes frosty pod rot disease of cacao: mechanisms of the biotrophic and necrotrophic phases.</title>
        <authorList>
            <person name="Meinhardt L.W."/>
            <person name="Costa G.G.L."/>
            <person name="Thomazella D.P.T."/>
            <person name="Teixeira P.J.P.L."/>
            <person name="Carazzolle M.F."/>
            <person name="Schuster S.C."/>
            <person name="Carlson J.E."/>
            <person name="Guiltinan M.J."/>
            <person name="Mieczkowski P."/>
            <person name="Farmer A."/>
            <person name="Ramaraj T."/>
            <person name="Crozier J."/>
            <person name="Davis R.E."/>
            <person name="Shao J."/>
            <person name="Melnick R.L."/>
            <person name="Pereira G.A.G."/>
            <person name="Bailey B.A."/>
        </authorList>
    </citation>
    <scope>NUCLEOTIDE SEQUENCE [LARGE SCALE GENOMIC DNA]</scope>
    <source>
        <strain evidence="3 4">MCA 2997</strain>
    </source>
</reference>
<dbReference type="SUPFAM" id="SSF52266">
    <property type="entry name" value="SGNH hydrolase"/>
    <property type="match status" value="1"/>
</dbReference>
<dbReference type="STRING" id="1381753.V2XAL7"/>
<dbReference type="Gene3D" id="3.40.50.1110">
    <property type="entry name" value="SGNH hydrolase"/>
    <property type="match status" value="1"/>
</dbReference>
<feature type="chain" id="PRO_5004712084" evidence="1">
    <location>
        <begin position="20"/>
        <end position="252"/>
    </location>
</feature>